<dbReference type="RefSeq" id="WP_112790330.1">
    <property type="nucleotide sequence ID" value="NZ_NAQV01000023.1"/>
</dbReference>
<gene>
    <name evidence="1" type="ORF">B8A44_07490</name>
</gene>
<dbReference type="EMBL" id="NAQV01000023">
    <property type="protein sequence ID" value="RAN62382.1"/>
    <property type="molecule type" value="Genomic_DNA"/>
</dbReference>
<dbReference type="Proteomes" id="UP000249099">
    <property type="component" value="Unassembled WGS sequence"/>
</dbReference>
<accession>A0A328KS71</accession>
<evidence type="ECO:0000313" key="1">
    <source>
        <dbReference type="EMBL" id="RAN62382.1"/>
    </source>
</evidence>
<organism evidence="1 2">
    <name type="scientific">Dolosigranulum pigrum</name>
    <dbReference type="NCBI Taxonomy" id="29394"/>
    <lineage>
        <taxon>Bacteria</taxon>
        <taxon>Bacillati</taxon>
        <taxon>Bacillota</taxon>
        <taxon>Bacilli</taxon>
        <taxon>Lactobacillales</taxon>
        <taxon>Carnobacteriaceae</taxon>
        <taxon>Dolosigranulum</taxon>
    </lineage>
</organism>
<reference evidence="1 2" key="1">
    <citation type="submission" date="2017-03" db="EMBL/GenBank/DDBJ databases">
        <title>wgs assembly of Dolosigranulum pigrum KPL CDC strains.</title>
        <authorList>
            <person name="Brugger S.D."/>
            <person name="Pettigrew M."/>
            <person name="Kong Y."/>
            <person name="Lemon K.P."/>
        </authorList>
    </citation>
    <scope>NUCLEOTIDE SEQUENCE [LARGE SCALE GENOMIC DNA]</scope>
    <source>
        <strain evidence="1 2">KPL1931_CDC4294-98</strain>
    </source>
</reference>
<evidence type="ECO:0000313" key="2">
    <source>
        <dbReference type="Proteomes" id="UP000249099"/>
    </source>
</evidence>
<proteinExistence type="predicted"/>
<protein>
    <submittedName>
        <fullName evidence="1">Uncharacterized protein</fullName>
    </submittedName>
</protein>
<comment type="caution">
    <text evidence="1">The sequence shown here is derived from an EMBL/GenBank/DDBJ whole genome shotgun (WGS) entry which is preliminary data.</text>
</comment>
<dbReference type="AlphaFoldDB" id="A0A328KS71"/>
<sequence length="196" mass="23414">MYNTYKENLKEAKNIFEDTKLVKEIIEKQLSEPGTELYLNLQYFGTPNLEEIFTLDWRGEKNLLMLVYRNQPIHQIQSIVLGRLKYLEKHDTRFSWDTLQEVESDPHNYWGDIEDGKKYILCDYEEDDEYISEVLSKKELFKECNQRLSNVWSDEFEEQNDGEFNWGGLELLMGFISDWDSLVDRMEGIGCYIETM</sequence>
<name>A0A328KS71_9LACT</name>